<name>A0A9P6QP00_9FUNG</name>
<feature type="region of interest" description="Disordered" evidence="1">
    <location>
        <begin position="39"/>
        <end position="281"/>
    </location>
</feature>
<dbReference type="Proteomes" id="UP000807716">
    <property type="component" value="Unassembled WGS sequence"/>
</dbReference>
<protein>
    <submittedName>
        <fullName evidence="2">Uncharacterized protein</fullName>
    </submittedName>
</protein>
<organism evidence="2 3">
    <name type="scientific">Actinomortierella ambigua</name>
    <dbReference type="NCBI Taxonomy" id="1343610"/>
    <lineage>
        <taxon>Eukaryota</taxon>
        <taxon>Fungi</taxon>
        <taxon>Fungi incertae sedis</taxon>
        <taxon>Mucoromycota</taxon>
        <taxon>Mortierellomycotina</taxon>
        <taxon>Mortierellomycetes</taxon>
        <taxon>Mortierellales</taxon>
        <taxon>Mortierellaceae</taxon>
        <taxon>Actinomortierella</taxon>
    </lineage>
</organism>
<sequence length="629" mass="69094">MSGPMDLPMIHTGFTSYKCGPGALPNPSSPALNYQNRAFSSSSISSRASSSSLHTQYSSSSDRSLSSSPGPSTPCEMISRSPLLGQERTVQKPTLPSLHHKHSLGSLQYRPHSPYPPTRQRELEHPRRHSQPHVPTQPQYTNNSNNNSSSSYVPPQSQQLPPLPATTSSHHHLPLPQRSFSHDEPQEEHHHSQQQQHSRYPAESPIDRSSTPATDYFHSRHSMASPLVSSPTGSASPSPVPAPGFAYHHHSHHHHHLPSPSTPLSDSSIRPMTPPPIRSRSLLLGGHQSIIRRQSEPDFHARDQHTRPSLIRHPVELVHRPMSRLHHPAAANTMNKSHFHHHLHHHHHQHGSDDEDEDDDEDDEEDDVMEMGHRRQIPPHAHAHLPFHLQDRDHDLDLDRDGRPMSAEPMSRSPSPGLYGSMSPAVTGSSMSLASMTSSTSTLSSGGPSMPSTPGGLVRSHSSMSIKTEYGVVIGRPPRSPSAMMTSPISSASAALALSQPALASSSSSTSASGPGTPSSMATATSNGGGGGNSNNTQLLLCPVCSRAFKPSKNQNCNLRRHLKNVHNMSPTIHPRKCKWDSLPDGRVKDDKDRKERTRKSKRLWARKFRLRRKVEEAAVVLSMLREAI</sequence>
<proteinExistence type="predicted"/>
<accession>A0A9P6QP00</accession>
<feature type="compositionally biased region" description="Low complexity" evidence="1">
    <location>
        <begin position="136"/>
        <end position="160"/>
    </location>
</feature>
<feature type="compositionally biased region" description="Low complexity" evidence="1">
    <location>
        <begin position="40"/>
        <end position="74"/>
    </location>
</feature>
<dbReference type="EMBL" id="JAAAJB010000009">
    <property type="protein sequence ID" value="KAG0270223.1"/>
    <property type="molecule type" value="Genomic_DNA"/>
</dbReference>
<reference evidence="2" key="1">
    <citation type="journal article" date="2020" name="Fungal Divers.">
        <title>Resolving the Mortierellaceae phylogeny through synthesis of multi-gene phylogenetics and phylogenomics.</title>
        <authorList>
            <person name="Vandepol N."/>
            <person name="Liber J."/>
            <person name="Desiro A."/>
            <person name="Na H."/>
            <person name="Kennedy M."/>
            <person name="Barry K."/>
            <person name="Grigoriev I.V."/>
            <person name="Miller A.N."/>
            <person name="O'Donnell K."/>
            <person name="Stajich J.E."/>
            <person name="Bonito G."/>
        </authorList>
    </citation>
    <scope>NUCLEOTIDE SEQUENCE</scope>
    <source>
        <strain evidence="2">BC1065</strain>
    </source>
</reference>
<feature type="compositionally biased region" description="Low complexity" evidence="1">
    <location>
        <begin position="427"/>
        <end position="457"/>
    </location>
</feature>
<dbReference type="AlphaFoldDB" id="A0A9P6QP00"/>
<feature type="compositionally biased region" description="Low complexity" evidence="1">
    <location>
        <begin position="505"/>
        <end position="520"/>
    </location>
</feature>
<feature type="compositionally biased region" description="Basic residues" evidence="1">
    <location>
        <begin position="340"/>
        <end position="349"/>
    </location>
</feature>
<evidence type="ECO:0000256" key="1">
    <source>
        <dbReference type="SAM" id="MobiDB-lite"/>
    </source>
</evidence>
<dbReference type="OrthoDB" id="2444399at2759"/>
<feature type="region of interest" description="Disordered" evidence="1">
    <location>
        <begin position="340"/>
        <end position="371"/>
    </location>
</feature>
<feature type="compositionally biased region" description="Basic and acidic residues" evidence="1">
    <location>
        <begin position="180"/>
        <end position="191"/>
    </location>
</feature>
<keyword evidence="3" id="KW-1185">Reference proteome</keyword>
<feature type="region of interest" description="Disordered" evidence="1">
    <location>
        <begin position="394"/>
        <end position="460"/>
    </location>
</feature>
<feature type="compositionally biased region" description="Low complexity" evidence="1">
    <location>
        <begin position="228"/>
        <end position="237"/>
    </location>
</feature>
<evidence type="ECO:0000313" key="3">
    <source>
        <dbReference type="Proteomes" id="UP000807716"/>
    </source>
</evidence>
<evidence type="ECO:0000313" key="2">
    <source>
        <dbReference type="EMBL" id="KAG0270223.1"/>
    </source>
</evidence>
<gene>
    <name evidence="2" type="ORF">DFQ27_009601</name>
</gene>
<feature type="compositionally biased region" description="Basic and acidic residues" evidence="1">
    <location>
        <begin position="394"/>
        <end position="403"/>
    </location>
</feature>
<feature type="compositionally biased region" description="Acidic residues" evidence="1">
    <location>
        <begin position="353"/>
        <end position="369"/>
    </location>
</feature>
<feature type="compositionally biased region" description="Low complexity" evidence="1">
    <location>
        <begin position="258"/>
        <end position="268"/>
    </location>
</feature>
<comment type="caution">
    <text evidence="2">The sequence shown here is derived from an EMBL/GenBank/DDBJ whole genome shotgun (WGS) entry which is preliminary data.</text>
</comment>
<feature type="region of interest" description="Disordered" evidence="1">
    <location>
        <begin position="505"/>
        <end position="532"/>
    </location>
</feature>
<feature type="compositionally biased region" description="Basic residues" evidence="1">
    <location>
        <begin position="247"/>
        <end position="257"/>
    </location>
</feature>